<comment type="pathway">
    <text evidence="6">Cofactor biosynthesis; methanofuran biosynthesis.</text>
</comment>
<evidence type="ECO:0000256" key="3">
    <source>
        <dbReference type="ARBA" id="ARBA00022898"/>
    </source>
</evidence>
<dbReference type="Gene3D" id="3.90.1150.10">
    <property type="entry name" value="Aspartate Aminotransferase, domain 1"/>
    <property type="match status" value="1"/>
</dbReference>
<reference evidence="8 9" key="1">
    <citation type="journal article" date="2017" name="BMC Genomics">
        <title>Genomic analysis of methanogenic archaea reveals a shift towards energy conservation.</title>
        <authorList>
            <person name="Gilmore S.P."/>
            <person name="Henske J.K."/>
            <person name="Sexton J.A."/>
            <person name="Solomon K.V."/>
            <person name="Seppala S."/>
            <person name="Yoo J.I."/>
            <person name="Huyett L.M."/>
            <person name="Pressman A."/>
            <person name="Cogan J.Z."/>
            <person name="Kivenson V."/>
            <person name="Peng X."/>
            <person name="Tan Y."/>
            <person name="Valentine D.L."/>
            <person name="O'Malley M.A."/>
        </authorList>
    </citation>
    <scope>NUCLEOTIDE SEQUENCE [LARGE SCALE GENOMIC DNA]</scope>
    <source>
        <strain evidence="8 9">XII</strain>
    </source>
</reference>
<evidence type="ECO:0000256" key="4">
    <source>
        <dbReference type="ARBA" id="ARBA00023239"/>
    </source>
</evidence>
<comment type="cofactor">
    <cofactor evidence="1 6 7">
        <name>pyridoxal 5'-phosphate</name>
        <dbReference type="ChEBI" id="CHEBI:597326"/>
    </cofactor>
</comment>
<comment type="similarity">
    <text evidence="6">Belongs to the group II decarboxylase family. MfnA subfamily.</text>
</comment>
<comment type="similarity">
    <text evidence="5">Belongs to the group II decarboxylase family. Sphingosine-1-phosphate lyase subfamily.</text>
</comment>
<evidence type="ECO:0000256" key="1">
    <source>
        <dbReference type="ARBA" id="ARBA00001933"/>
    </source>
</evidence>
<evidence type="ECO:0000256" key="6">
    <source>
        <dbReference type="HAMAP-Rule" id="MF_01610"/>
    </source>
</evidence>
<comment type="function">
    <text evidence="6">Catalyzes the decarboxylation of L-tyrosine to produce tyramine for methanofuran biosynthesis. Can also catalyze the decarboxylation of L-aspartate to produce beta-alanine for coenzyme A (CoA) biosynthesis.</text>
</comment>
<dbReference type="HAMAP" id="MF_01610">
    <property type="entry name" value="MfnA_decarbox"/>
    <property type="match status" value="1"/>
</dbReference>
<accession>A0AAX0Q5M2</accession>
<evidence type="ECO:0000313" key="9">
    <source>
        <dbReference type="Proteomes" id="UP000243820"/>
    </source>
</evidence>
<keyword evidence="3 6" id="KW-0663">Pyridoxal phosphate</keyword>
<keyword evidence="9" id="KW-1185">Reference proteome</keyword>
<dbReference type="SUPFAM" id="SSF53383">
    <property type="entry name" value="PLP-dependent transferases"/>
    <property type="match status" value="1"/>
</dbReference>
<dbReference type="GO" id="GO:0030170">
    <property type="term" value="F:pyridoxal phosphate binding"/>
    <property type="evidence" value="ECO:0007669"/>
    <property type="project" value="UniProtKB-UniRule"/>
</dbReference>
<dbReference type="PROSITE" id="PS00392">
    <property type="entry name" value="DDC_GAD_HDC_YDC"/>
    <property type="match status" value="1"/>
</dbReference>
<keyword evidence="2 6" id="KW-0210">Decarboxylase</keyword>
<gene>
    <name evidence="6" type="primary">mfnA</name>
    <name evidence="8" type="ORF">ASJ83_03320</name>
</gene>
<comment type="caution">
    <text evidence="8">The sequence shown here is derived from an EMBL/GenBank/DDBJ whole genome shotgun (WGS) entry which is preliminary data.</text>
</comment>
<protein>
    <recommendedName>
        <fullName evidence="6">Probable L-tyrosine/L-aspartate decarboxylase</fullName>
        <shortName evidence="6">TDC/ADC</shortName>
        <ecNumber evidence="6">4.1.1.11</ecNumber>
        <ecNumber evidence="6">4.1.1.25</ecNumber>
    </recommendedName>
</protein>
<evidence type="ECO:0000256" key="2">
    <source>
        <dbReference type="ARBA" id="ARBA00022793"/>
    </source>
</evidence>
<dbReference type="GO" id="GO:0019752">
    <property type="term" value="P:carboxylic acid metabolic process"/>
    <property type="evidence" value="ECO:0007669"/>
    <property type="project" value="InterPro"/>
</dbReference>
<dbReference type="RefSeq" id="WP_042697885.1">
    <property type="nucleotide sequence ID" value="NZ_LMVO01000045.1"/>
</dbReference>
<comment type="catalytic activity">
    <reaction evidence="6">
        <text>L-tyrosine + H(+) = tyramine + CO2</text>
        <dbReference type="Rhea" id="RHEA:14345"/>
        <dbReference type="ChEBI" id="CHEBI:15378"/>
        <dbReference type="ChEBI" id="CHEBI:16526"/>
        <dbReference type="ChEBI" id="CHEBI:58315"/>
        <dbReference type="ChEBI" id="CHEBI:327995"/>
        <dbReference type="EC" id="4.1.1.25"/>
    </reaction>
</comment>
<dbReference type="InterPro" id="IPR020931">
    <property type="entry name" value="MfnA"/>
</dbReference>
<dbReference type="NCBIfam" id="TIGR03812">
    <property type="entry name" value="tyr_de_CO2_Arch"/>
    <property type="match status" value="1"/>
</dbReference>
<evidence type="ECO:0000256" key="5">
    <source>
        <dbReference type="ARBA" id="ARBA00038302"/>
    </source>
</evidence>
<dbReference type="GO" id="GO:0015937">
    <property type="term" value="P:coenzyme A biosynthetic process"/>
    <property type="evidence" value="ECO:0007669"/>
    <property type="project" value="UniProtKB-UniRule"/>
</dbReference>
<comment type="pathway">
    <text evidence="6">Cofactor biosynthesis; coenzyme A biosynthesis.</text>
</comment>
<dbReference type="GO" id="GO:2001120">
    <property type="term" value="P:methanofuran biosynthetic process"/>
    <property type="evidence" value="ECO:0007669"/>
    <property type="project" value="UniProtKB-UniRule"/>
</dbReference>
<dbReference type="EMBL" id="LMVO01000045">
    <property type="protein sequence ID" value="PAV08609.1"/>
    <property type="molecule type" value="Genomic_DNA"/>
</dbReference>
<dbReference type="AlphaFoldDB" id="A0AAX0Q5M2"/>
<proteinExistence type="inferred from homology"/>
<dbReference type="GO" id="GO:0004837">
    <property type="term" value="F:tyrosine decarboxylase activity"/>
    <property type="evidence" value="ECO:0007669"/>
    <property type="project" value="UniProtKB-UniRule"/>
</dbReference>
<dbReference type="InterPro" id="IPR015424">
    <property type="entry name" value="PyrdxlP-dep_Trfase"/>
</dbReference>
<comment type="catalytic activity">
    <reaction evidence="6">
        <text>L-aspartate + H(+) = beta-alanine + CO2</text>
        <dbReference type="Rhea" id="RHEA:19497"/>
        <dbReference type="ChEBI" id="CHEBI:15378"/>
        <dbReference type="ChEBI" id="CHEBI:16526"/>
        <dbReference type="ChEBI" id="CHEBI:29991"/>
        <dbReference type="ChEBI" id="CHEBI:57966"/>
        <dbReference type="EC" id="4.1.1.11"/>
    </reaction>
</comment>
<dbReference type="GO" id="GO:0004068">
    <property type="term" value="F:aspartate 1-decarboxylase activity"/>
    <property type="evidence" value="ECO:0007669"/>
    <property type="project" value="UniProtKB-UniRule"/>
</dbReference>
<evidence type="ECO:0000313" key="8">
    <source>
        <dbReference type="EMBL" id="PAV08609.1"/>
    </source>
</evidence>
<dbReference type="PANTHER" id="PTHR42735:SF6">
    <property type="entry name" value="SPHINGOSINE-1-PHOSPHATE LYASE 1"/>
    <property type="match status" value="1"/>
</dbReference>
<dbReference type="InterPro" id="IPR050477">
    <property type="entry name" value="GrpII_AminoAcid_Decarb"/>
</dbReference>
<dbReference type="InterPro" id="IPR002129">
    <property type="entry name" value="PyrdxlP-dep_de-COase"/>
</dbReference>
<dbReference type="Gene3D" id="3.40.640.10">
    <property type="entry name" value="Type I PLP-dependent aspartate aminotransferase-like (Major domain)"/>
    <property type="match status" value="1"/>
</dbReference>
<dbReference type="InterPro" id="IPR021115">
    <property type="entry name" value="Pyridoxal-P_BS"/>
</dbReference>
<organism evidence="8 9">
    <name type="scientific">Methanocorpusculum parvum</name>
    <dbReference type="NCBI Taxonomy" id="2193"/>
    <lineage>
        <taxon>Archaea</taxon>
        <taxon>Methanobacteriati</taxon>
        <taxon>Methanobacteriota</taxon>
        <taxon>Stenosarchaea group</taxon>
        <taxon>Methanomicrobia</taxon>
        <taxon>Methanomicrobiales</taxon>
        <taxon>Methanocorpusculaceae</taxon>
        <taxon>Methanocorpusculum</taxon>
    </lineage>
</organism>
<dbReference type="InterPro" id="IPR015422">
    <property type="entry name" value="PyrdxlP-dep_Trfase_small"/>
</dbReference>
<dbReference type="InterPro" id="IPR015421">
    <property type="entry name" value="PyrdxlP-dep_Trfase_major"/>
</dbReference>
<dbReference type="EC" id="4.1.1.11" evidence="6"/>
<dbReference type="Proteomes" id="UP000243820">
    <property type="component" value="Unassembled WGS sequence"/>
</dbReference>
<sequence length="365" mass="39697">MEEKGCKREEVISLLSGYRSEDLHHDHILSSMCTIPHEIAVSVHEMFSGTNLGDPGLFPGTTQIEDRLVHSLGELMHHPKAGGYATSGGTESNLQAIRIAKKLKPGIINPNIVVPASAHFSFDKTCDMLGLEMRTVPYGKNYTVDCDKMAEMTDKNTIAVAGIAGTTEYGMIDDIERIGRIALENDLFFHVDAAFGGMVIPFLPNPAPFDFEVPGVSSISLDPHKMGMSTIPCGCLLLREPEQFGTLNVDTPYLTVKKECTLAGTRPGADVAGAYAVIKLLGREGFRSVVAGCMENTRRLIEGMEAFGYVRAVDPVMNVATFGDGSVPKGWVVSHTRFGHLRFVVMPHVTRDVVENFLADVAKIN</sequence>
<dbReference type="PANTHER" id="PTHR42735">
    <property type="match status" value="1"/>
</dbReference>
<dbReference type="Pfam" id="PF00282">
    <property type="entry name" value="Pyridoxal_deC"/>
    <property type="match status" value="1"/>
</dbReference>
<keyword evidence="4 6" id="KW-0456">Lyase</keyword>
<feature type="modified residue" description="N6-(pyridoxal phosphate)lysine" evidence="6 7">
    <location>
        <position position="225"/>
    </location>
</feature>
<name>A0AAX0Q5M2_9EURY</name>
<evidence type="ECO:0000256" key="7">
    <source>
        <dbReference type="PIRSR" id="PIRSR602129-50"/>
    </source>
</evidence>
<dbReference type="EC" id="4.1.1.25" evidence="6"/>